<sequence length="351" mass="40308">MMSGELAKMTEAQETDIDENQQIDDSVSEDIEDPSVTDIQRFSKEVFDAMNSNEVAPLPENYKIYFEKLLNDKPKEFRDDLLASFGPRDESLIEAQAELELKVSENYNTITKLLQAVIEVHKNFSVLYRIVQNHKKEIAAVNNANTFQNIILVFEQELLKLHQTLKKQMDEVRNFYETCADNVQDIVACSILDSRYKVFTRKYMESKVLKMLGAVRDTKHTHFFIIFKVSKKLEKITADKRKFIAINKTIVKILQNLVNKSDIIAYIGEGVFGVLLYYIDKESAKRFANRICNNVSSTNIYFDGKEVILAVNSGILEINKNTKHQEFIKNAIEALRKAANSDSSFVVFEGK</sequence>
<evidence type="ECO:0000313" key="3">
    <source>
        <dbReference type="EMBL" id="TLE16981.1"/>
    </source>
</evidence>
<dbReference type="InterPro" id="IPR043128">
    <property type="entry name" value="Rev_trsase/Diguanyl_cyclase"/>
</dbReference>
<dbReference type="Gene3D" id="3.30.70.270">
    <property type="match status" value="1"/>
</dbReference>
<protein>
    <submittedName>
        <fullName evidence="3">Diguanylate cyclase</fullName>
    </submittedName>
</protein>
<feature type="compositionally biased region" description="Acidic residues" evidence="1">
    <location>
        <begin position="13"/>
        <end position="34"/>
    </location>
</feature>
<organism evidence="3 4">
    <name type="scientific">Helicobacter apodemus</name>
    <dbReference type="NCBI Taxonomy" id="135569"/>
    <lineage>
        <taxon>Bacteria</taxon>
        <taxon>Pseudomonadati</taxon>
        <taxon>Campylobacterota</taxon>
        <taxon>Epsilonproteobacteria</taxon>
        <taxon>Campylobacterales</taxon>
        <taxon>Helicobacteraceae</taxon>
        <taxon>Helicobacter</taxon>
    </lineage>
</organism>
<evidence type="ECO:0000259" key="2">
    <source>
        <dbReference type="PROSITE" id="PS50887"/>
    </source>
</evidence>
<dbReference type="InterPro" id="IPR000160">
    <property type="entry name" value="GGDEF_dom"/>
</dbReference>
<evidence type="ECO:0000313" key="4">
    <source>
        <dbReference type="Proteomes" id="UP000029920"/>
    </source>
</evidence>
<comment type="caution">
    <text evidence="3">The sequence shown here is derived from an EMBL/GenBank/DDBJ whole genome shotgun (WGS) entry which is preliminary data.</text>
</comment>
<dbReference type="Proteomes" id="UP000029920">
    <property type="component" value="Unassembled WGS sequence"/>
</dbReference>
<dbReference type="PROSITE" id="PS50887">
    <property type="entry name" value="GGDEF"/>
    <property type="match status" value="1"/>
</dbReference>
<dbReference type="EMBL" id="JRPC02000002">
    <property type="protein sequence ID" value="TLE16981.1"/>
    <property type="molecule type" value="Genomic_DNA"/>
</dbReference>
<dbReference type="Pfam" id="PF00990">
    <property type="entry name" value="GGDEF"/>
    <property type="match status" value="1"/>
</dbReference>
<reference evidence="3 4" key="1">
    <citation type="journal article" date="2014" name="Genome Announc.">
        <title>Draft genome sequences of eight enterohepatic helicobacter species isolated from both laboratory and wild rodents.</title>
        <authorList>
            <person name="Sheh A."/>
            <person name="Shen Z."/>
            <person name="Fox J.G."/>
        </authorList>
    </citation>
    <scope>NUCLEOTIDE SEQUENCE [LARGE SCALE GENOMIC DNA]</scope>
    <source>
        <strain evidence="3 4">MIT-03-7007</strain>
    </source>
</reference>
<gene>
    <name evidence="3" type="ORF">LS72_000925</name>
</gene>
<feature type="region of interest" description="Disordered" evidence="1">
    <location>
        <begin position="1"/>
        <end position="34"/>
    </location>
</feature>
<accession>A0A4U8UH80</accession>
<dbReference type="AlphaFoldDB" id="A0A4U8UH80"/>
<keyword evidence="4" id="KW-1185">Reference proteome</keyword>
<proteinExistence type="predicted"/>
<dbReference type="SUPFAM" id="SSF55073">
    <property type="entry name" value="Nucleotide cyclase"/>
    <property type="match status" value="1"/>
</dbReference>
<name>A0A4U8UH80_9HELI</name>
<evidence type="ECO:0000256" key="1">
    <source>
        <dbReference type="SAM" id="MobiDB-lite"/>
    </source>
</evidence>
<dbReference type="InterPro" id="IPR029787">
    <property type="entry name" value="Nucleotide_cyclase"/>
</dbReference>
<feature type="domain" description="GGDEF" evidence="2">
    <location>
        <begin position="221"/>
        <end position="351"/>
    </location>
</feature>